<proteinExistence type="predicted"/>
<keyword evidence="2" id="KW-1185">Reference proteome</keyword>
<dbReference type="AlphaFoldDB" id="A0A2U1LMH1"/>
<gene>
    <name evidence="1" type="ORF">CTI12_AA475500</name>
</gene>
<organism evidence="1 2">
    <name type="scientific">Artemisia annua</name>
    <name type="common">Sweet wormwood</name>
    <dbReference type="NCBI Taxonomy" id="35608"/>
    <lineage>
        <taxon>Eukaryota</taxon>
        <taxon>Viridiplantae</taxon>
        <taxon>Streptophyta</taxon>
        <taxon>Embryophyta</taxon>
        <taxon>Tracheophyta</taxon>
        <taxon>Spermatophyta</taxon>
        <taxon>Magnoliopsida</taxon>
        <taxon>eudicotyledons</taxon>
        <taxon>Gunneridae</taxon>
        <taxon>Pentapetalae</taxon>
        <taxon>asterids</taxon>
        <taxon>campanulids</taxon>
        <taxon>Asterales</taxon>
        <taxon>Asteraceae</taxon>
        <taxon>Asteroideae</taxon>
        <taxon>Anthemideae</taxon>
        <taxon>Artemisiinae</taxon>
        <taxon>Artemisia</taxon>
    </lineage>
</organism>
<dbReference type="EMBL" id="PKPP01008635">
    <property type="protein sequence ID" value="PWA50191.1"/>
    <property type="molecule type" value="Genomic_DNA"/>
</dbReference>
<evidence type="ECO:0000313" key="1">
    <source>
        <dbReference type="EMBL" id="PWA50191.1"/>
    </source>
</evidence>
<reference evidence="1 2" key="1">
    <citation type="journal article" date="2018" name="Mol. Plant">
        <title>The genome of Artemisia annua provides insight into the evolution of Asteraceae family and artemisinin biosynthesis.</title>
        <authorList>
            <person name="Shen Q."/>
            <person name="Zhang L."/>
            <person name="Liao Z."/>
            <person name="Wang S."/>
            <person name="Yan T."/>
            <person name="Shi P."/>
            <person name="Liu M."/>
            <person name="Fu X."/>
            <person name="Pan Q."/>
            <person name="Wang Y."/>
            <person name="Lv Z."/>
            <person name="Lu X."/>
            <person name="Zhang F."/>
            <person name="Jiang W."/>
            <person name="Ma Y."/>
            <person name="Chen M."/>
            <person name="Hao X."/>
            <person name="Li L."/>
            <person name="Tang Y."/>
            <person name="Lv G."/>
            <person name="Zhou Y."/>
            <person name="Sun X."/>
            <person name="Brodelius P.E."/>
            <person name="Rose J.K.C."/>
            <person name="Tang K."/>
        </authorList>
    </citation>
    <scope>NUCLEOTIDE SEQUENCE [LARGE SCALE GENOMIC DNA]</scope>
    <source>
        <strain evidence="2">cv. Huhao1</strain>
        <tissue evidence="1">Leaf</tissue>
    </source>
</reference>
<protein>
    <submittedName>
        <fullName evidence="1">Uncharacterized protein</fullName>
    </submittedName>
</protein>
<dbReference type="InterPro" id="IPR041966">
    <property type="entry name" value="LOTUS-like"/>
</dbReference>
<sequence length="220" mass="25080">MLIIIICLRNRQVHSSFYDLHMTTNTYIMSLVCQQLQEIRSSFDPHIPPVHKTLLDELKGYKVGIPISGLPSFGNYLGVKGIKKVVAEMVKKGLLLYFKGPECEETYVMSARAVAVRRIIYLKNDVEELLNRHGGKIAFKSFEVLYKRQFHFPINYEFYALTDLDHLCQVLKDILVVEVANPSGAKVIKALEVANPSGAKVIKEAVAVKIYNLRKRKRNE</sequence>
<dbReference type="Proteomes" id="UP000245207">
    <property type="component" value="Unassembled WGS sequence"/>
</dbReference>
<name>A0A2U1LMH1_ARTAN</name>
<comment type="caution">
    <text evidence="1">The sequence shown here is derived from an EMBL/GenBank/DDBJ whole genome shotgun (WGS) entry which is preliminary data.</text>
</comment>
<accession>A0A2U1LMH1</accession>
<dbReference type="Gene3D" id="3.30.420.610">
    <property type="entry name" value="LOTUS domain-like"/>
    <property type="match status" value="1"/>
</dbReference>
<evidence type="ECO:0000313" key="2">
    <source>
        <dbReference type="Proteomes" id="UP000245207"/>
    </source>
</evidence>